<evidence type="ECO:0000256" key="4">
    <source>
        <dbReference type="ARBA" id="ARBA00051258"/>
    </source>
</evidence>
<organism evidence="10 11">
    <name type="scientific">Pseudomonas fluorescens</name>
    <dbReference type="NCBI Taxonomy" id="294"/>
    <lineage>
        <taxon>Bacteria</taxon>
        <taxon>Pseudomonadati</taxon>
        <taxon>Pseudomonadota</taxon>
        <taxon>Gammaproteobacteria</taxon>
        <taxon>Pseudomonadales</taxon>
        <taxon>Pseudomonadaceae</taxon>
        <taxon>Pseudomonas</taxon>
    </lineage>
</organism>
<dbReference type="Proteomes" id="UP000033588">
    <property type="component" value="Unassembled WGS sequence"/>
</dbReference>
<feature type="domain" description="Fumarylacetoacetase-like C-terminal" evidence="9">
    <location>
        <begin position="77"/>
        <end position="283"/>
    </location>
</feature>
<comment type="catalytic activity">
    <reaction evidence="5">
        <text>(2E,4Z)-5-hydroxypenta-2,4-diene-1,2,5-tricarboxylate = (3E,5R)-5-carboxy-2-oxohept-3-enedioate</text>
        <dbReference type="Rhea" id="RHEA:18813"/>
        <dbReference type="ChEBI" id="CHEBI:47961"/>
        <dbReference type="ChEBI" id="CHEBI:87491"/>
        <dbReference type="EC" id="5.3.3.10"/>
    </reaction>
</comment>
<comment type="function">
    <text evidence="6">Decarboxylates OPET (5-oxo-pent-3-ene-1,2,5-tricarboxylic acid) into HHDD (2-hydroxy-hept-2,4-diene-1,7-dioate) and isomerizes it to OHED (2-oxo-hept-3-ene-1,7-dioate).</text>
</comment>
<comment type="similarity">
    <text evidence="1">Belongs to the FAH family.</text>
</comment>
<dbReference type="EMBL" id="LACC01000008">
    <property type="protein sequence ID" value="KJZ49445.1"/>
    <property type="molecule type" value="Genomic_DNA"/>
</dbReference>
<comment type="pathway">
    <text evidence="8">Aromatic compound metabolism; 4-hydroxyphenylacetate degradation; pyruvate and succinate semialdehyde from 4-hydroxyphenylacetate: step 5/7.</text>
</comment>
<comment type="catalytic activity">
    <reaction evidence="4">
        <text>(3E,5R)-5-carboxy-2-oxohept-3-enedioate + H(+) = (4Z)-2-oxohept-4-enedioate + CO2</text>
        <dbReference type="Rhea" id="RHEA:14397"/>
        <dbReference type="ChEBI" id="CHEBI:15378"/>
        <dbReference type="ChEBI" id="CHEBI:16526"/>
        <dbReference type="ChEBI" id="CHEBI:87491"/>
        <dbReference type="ChEBI" id="CHEBI:87507"/>
        <dbReference type="EC" id="4.1.1.68"/>
    </reaction>
</comment>
<sequence>MKFMRFAKDGRVGLAAAAKGEEFHGFFLADIPEFGDLSDALLAGEEVVASLGARLLQGEPIDFATCDQLPPLSSPAKIVCIGLNYRDHTSEAGLVQPDYPTIFSRFSSSLIGNRQPIVRPKVSQKLDYEGEIVIVIGKGGRAIPKASALTHVFGYSLFNDATLRDYQMRTPQWTMGKNFDGTGSFGPYIVTTDELPDGVKGLELQTLLNGQVVQEGNTNDMVFDVATLIETVSEVMTLAPGDLIVSGTPSGIGMARTPPLWMKPGDTCVVTSEGLGSLVNPIVDE</sequence>
<dbReference type="AlphaFoldDB" id="A0A0F4TZL9"/>
<comment type="caution">
    <text evidence="10">The sequence shown here is derived from an EMBL/GenBank/DDBJ whole genome shotgun (WGS) entry which is preliminary data.</text>
</comment>
<evidence type="ECO:0000259" key="9">
    <source>
        <dbReference type="Pfam" id="PF01557"/>
    </source>
</evidence>
<dbReference type="GO" id="GO:0019752">
    <property type="term" value="P:carboxylic acid metabolic process"/>
    <property type="evidence" value="ECO:0007669"/>
    <property type="project" value="UniProtKB-ARBA"/>
</dbReference>
<dbReference type="InterPro" id="IPR051121">
    <property type="entry name" value="FAH"/>
</dbReference>
<dbReference type="OrthoDB" id="9805307at2"/>
<dbReference type="InterPro" id="IPR011234">
    <property type="entry name" value="Fumarylacetoacetase-like_C"/>
</dbReference>
<evidence type="ECO:0000313" key="10">
    <source>
        <dbReference type="EMBL" id="KJZ49445.1"/>
    </source>
</evidence>
<evidence type="ECO:0000256" key="7">
    <source>
        <dbReference type="ARBA" id="ARBA00060569"/>
    </source>
</evidence>
<reference evidence="10 11" key="1">
    <citation type="submission" date="2015-03" db="EMBL/GenBank/DDBJ databases">
        <title>Comparative genomics of Pseudomonas insights into diversity of traits involved in vanlence and defense.</title>
        <authorList>
            <person name="Qin Y."/>
        </authorList>
    </citation>
    <scope>NUCLEOTIDE SEQUENCE [LARGE SCALE GENOMIC DNA]</scope>
    <source>
        <strain evidence="10 11">C8</strain>
    </source>
</reference>
<evidence type="ECO:0000256" key="6">
    <source>
        <dbReference type="ARBA" id="ARBA00057150"/>
    </source>
</evidence>
<evidence type="ECO:0000256" key="1">
    <source>
        <dbReference type="ARBA" id="ARBA00010211"/>
    </source>
</evidence>
<dbReference type="SUPFAM" id="SSF56529">
    <property type="entry name" value="FAH"/>
    <property type="match status" value="1"/>
</dbReference>
<evidence type="ECO:0000256" key="5">
    <source>
        <dbReference type="ARBA" id="ARBA00052790"/>
    </source>
</evidence>
<comment type="similarity">
    <text evidence="2">Belongs to the hydratase/decarboxylase family.</text>
</comment>
<dbReference type="RefSeq" id="WP_046038285.1">
    <property type="nucleotide sequence ID" value="NZ_LACC01000008.1"/>
</dbReference>
<dbReference type="GO" id="GO:0046872">
    <property type="term" value="F:metal ion binding"/>
    <property type="evidence" value="ECO:0007669"/>
    <property type="project" value="UniProtKB-KW"/>
</dbReference>
<keyword evidence="3" id="KW-0479">Metal-binding</keyword>
<dbReference type="Gene3D" id="3.90.850.10">
    <property type="entry name" value="Fumarylacetoacetase-like, C-terminal domain"/>
    <property type="match status" value="1"/>
</dbReference>
<dbReference type="InterPro" id="IPR036663">
    <property type="entry name" value="Fumarylacetoacetase_C_sf"/>
</dbReference>
<dbReference type="PANTHER" id="PTHR42796">
    <property type="entry name" value="FUMARYLACETOACETATE HYDROLASE DOMAIN-CONTAINING PROTEIN 2A-RELATED"/>
    <property type="match status" value="1"/>
</dbReference>
<comment type="pathway">
    <text evidence="7">Aromatic compound metabolism; 4-hydroxyphenylacetate degradation; pyruvate and succinate semialdehyde from 4-hydroxyphenylacetate: step 4/7.</text>
</comment>
<dbReference type="GO" id="GO:0008704">
    <property type="term" value="F:5-carboxymethyl-2-hydroxymuconate delta-isomerase activity"/>
    <property type="evidence" value="ECO:0007669"/>
    <property type="project" value="UniProtKB-EC"/>
</dbReference>
<evidence type="ECO:0000256" key="8">
    <source>
        <dbReference type="ARBA" id="ARBA00060680"/>
    </source>
</evidence>
<evidence type="ECO:0000256" key="2">
    <source>
        <dbReference type="ARBA" id="ARBA00010715"/>
    </source>
</evidence>
<dbReference type="FunFam" id="3.90.850.10:FF:000002">
    <property type="entry name" value="2-hydroxyhepta-2,4-diene-1,7-dioate isomerase"/>
    <property type="match status" value="1"/>
</dbReference>
<dbReference type="GO" id="GO:0018800">
    <property type="term" value="F:5-oxopent-3-ene-1,2,5-tricarboxylate decarboxylase activity"/>
    <property type="evidence" value="ECO:0007669"/>
    <property type="project" value="UniProtKB-EC"/>
</dbReference>
<protein>
    <recommendedName>
        <fullName evidence="9">Fumarylacetoacetase-like C-terminal domain-containing protein</fullName>
    </recommendedName>
</protein>
<dbReference type="PANTHER" id="PTHR42796:SF4">
    <property type="entry name" value="FUMARYLACETOACETATE HYDROLASE DOMAIN-CONTAINING PROTEIN 2A"/>
    <property type="match status" value="1"/>
</dbReference>
<accession>A0A0F4TZL9</accession>
<dbReference type="PATRIC" id="fig|294.132.peg.5670"/>
<dbReference type="Pfam" id="PF01557">
    <property type="entry name" value="FAA_hydrolase"/>
    <property type="match status" value="1"/>
</dbReference>
<evidence type="ECO:0000256" key="3">
    <source>
        <dbReference type="ARBA" id="ARBA00022723"/>
    </source>
</evidence>
<proteinExistence type="inferred from homology"/>
<name>A0A0F4TZL9_PSEFL</name>
<evidence type="ECO:0000313" key="11">
    <source>
        <dbReference type="Proteomes" id="UP000033588"/>
    </source>
</evidence>
<gene>
    <name evidence="10" type="ORF">VC35_05465</name>
</gene>